<accession>A0A7X6DE86</accession>
<dbReference type="AlphaFoldDB" id="A0A7X6DE86"/>
<organism evidence="2 3">
    <name type="scientific">Ramlibacter lithotrophicus</name>
    <dbReference type="NCBI Taxonomy" id="2606681"/>
    <lineage>
        <taxon>Bacteria</taxon>
        <taxon>Pseudomonadati</taxon>
        <taxon>Pseudomonadota</taxon>
        <taxon>Betaproteobacteria</taxon>
        <taxon>Burkholderiales</taxon>
        <taxon>Comamonadaceae</taxon>
        <taxon>Ramlibacter</taxon>
    </lineage>
</organism>
<reference evidence="2 3" key="1">
    <citation type="journal article" date="2020" name="Nature">
        <title>Bacterial chemolithoautotrophy via manganese oxidation.</title>
        <authorList>
            <person name="Yu H."/>
            <person name="Leadbetter J.R."/>
        </authorList>
    </citation>
    <scope>NUCLEOTIDE SEQUENCE [LARGE SCALE GENOMIC DNA]</scope>
    <source>
        <strain evidence="2 3">RBP-1</strain>
    </source>
</reference>
<dbReference type="Proteomes" id="UP000521868">
    <property type="component" value="Unassembled WGS sequence"/>
</dbReference>
<keyword evidence="1" id="KW-0732">Signal</keyword>
<evidence type="ECO:0000313" key="3">
    <source>
        <dbReference type="Proteomes" id="UP000521868"/>
    </source>
</evidence>
<comment type="caution">
    <text evidence="2">The sequence shown here is derived from an EMBL/GenBank/DDBJ whole genome shotgun (WGS) entry which is preliminary data.</text>
</comment>
<feature type="signal peptide" evidence="1">
    <location>
        <begin position="1"/>
        <end position="24"/>
    </location>
</feature>
<feature type="chain" id="PRO_5031319028" description="Lipoprotein" evidence="1">
    <location>
        <begin position="25"/>
        <end position="326"/>
    </location>
</feature>
<protein>
    <recommendedName>
        <fullName evidence="4">Lipoprotein</fullName>
    </recommendedName>
</protein>
<dbReference type="EMBL" id="VTOX01000002">
    <property type="protein sequence ID" value="NKE65562.1"/>
    <property type="molecule type" value="Genomic_DNA"/>
</dbReference>
<dbReference type="PROSITE" id="PS51257">
    <property type="entry name" value="PROKAR_LIPOPROTEIN"/>
    <property type="match status" value="1"/>
</dbReference>
<evidence type="ECO:0000313" key="2">
    <source>
        <dbReference type="EMBL" id="NKE65562.1"/>
    </source>
</evidence>
<name>A0A7X6DE86_9BURK</name>
<gene>
    <name evidence="2" type="ORF">RAMLITH_06980</name>
</gene>
<sequence length="326" mass="35051">MNFCRMAWPAFVLAFAGCAGPQDSAVFVTRTSLSIVDLDSAPASAAFGYNRVEGYLGPRYDTGTVPAVAGSFHTDGGLFDRKVRQTYATGNAALNATAGGTAQPAPEHEYFAGERKAMFFGTGTVLGVNMGFGDAGANSFTLGFKRKEISVIPVTSTVTSSITQDGTTAQVVHRFPSVFARLDNTSEASTPADSGLSIRQFFATGVAAQRLANNTEVQAQFRKEAVDPRLRYRNEEHRQSRFALNTLYCVARVPDAQLPKVFGHAEAIDLFKDRQAYADLRAAASPQAARATYTGHMGLLDPNEQDATALMRLHQKFVCDLPGAKT</sequence>
<proteinExistence type="predicted"/>
<dbReference type="RefSeq" id="WP_168106676.1">
    <property type="nucleotide sequence ID" value="NZ_VTOX01000002.1"/>
</dbReference>
<evidence type="ECO:0000256" key="1">
    <source>
        <dbReference type="SAM" id="SignalP"/>
    </source>
</evidence>
<keyword evidence="3" id="KW-1185">Reference proteome</keyword>
<evidence type="ECO:0008006" key="4">
    <source>
        <dbReference type="Google" id="ProtNLM"/>
    </source>
</evidence>